<dbReference type="InterPro" id="IPR002302">
    <property type="entry name" value="Leu-tRNA-ligase"/>
</dbReference>
<dbReference type="GO" id="GO:0004823">
    <property type="term" value="F:leucine-tRNA ligase activity"/>
    <property type="evidence" value="ECO:0007669"/>
    <property type="project" value="UniProtKB-UniRule"/>
</dbReference>
<comment type="subcellular location">
    <subcellularLocation>
        <location evidence="9">Cytoplasm</location>
    </subcellularLocation>
</comment>
<dbReference type="InterPro" id="IPR009008">
    <property type="entry name" value="Val/Leu/Ile-tRNA-synth_edit"/>
</dbReference>
<dbReference type="InterPro" id="IPR013155">
    <property type="entry name" value="M/V/L/I-tRNA-synth_anticd-bd"/>
</dbReference>
<evidence type="ECO:0000256" key="3">
    <source>
        <dbReference type="ARBA" id="ARBA00022598"/>
    </source>
</evidence>
<dbReference type="Pfam" id="PF00133">
    <property type="entry name" value="tRNA-synt_1"/>
    <property type="match status" value="1"/>
</dbReference>
<dbReference type="GO" id="GO:0005524">
    <property type="term" value="F:ATP binding"/>
    <property type="evidence" value="ECO:0007669"/>
    <property type="project" value="UniProtKB-UniRule"/>
</dbReference>
<dbReference type="Gene3D" id="3.40.50.620">
    <property type="entry name" value="HUPs"/>
    <property type="match status" value="2"/>
</dbReference>
<accession>A0A1G1XM25</accession>
<feature type="binding site" evidence="9">
    <location>
        <position position="626"/>
    </location>
    <ligand>
        <name>ATP</name>
        <dbReference type="ChEBI" id="CHEBI:30616"/>
    </ligand>
</feature>
<dbReference type="Gene3D" id="1.10.730.10">
    <property type="entry name" value="Isoleucyl-tRNA Synthetase, Domain 1"/>
    <property type="match status" value="1"/>
</dbReference>
<keyword evidence="3 9" id="KW-0436">Ligase</keyword>
<dbReference type="FunFam" id="1.10.730.10:FF:000002">
    <property type="entry name" value="Leucine--tRNA ligase"/>
    <property type="match status" value="1"/>
</dbReference>
<dbReference type="SUPFAM" id="SSF52374">
    <property type="entry name" value="Nucleotidylyl transferase"/>
    <property type="match status" value="1"/>
</dbReference>
<organism evidence="15 16">
    <name type="scientific">Candidatus Brennerbacteria bacterium RIFOXYD1_FULL_41_16</name>
    <dbReference type="NCBI Taxonomy" id="1797529"/>
    <lineage>
        <taxon>Bacteria</taxon>
        <taxon>Candidatus Brenneribacteriota</taxon>
    </lineage>
</organism>
<dbReference type="Gene3D" id="3.10.20.590">
    <property type="match status" value="1"/>
</dbReference>
<dbReference type="InterPro" id="IPR015413">
    <property type="entry name" value="Methionyl/Leucyl_tRNA_Synth"/>
</dbReference>
<dbReference type="PRINTS" id="PR00985">
    <property type="entry name" value="TRNASYNTHLEU"/>
</dbReference>
<name>A0A1G1XM25_9BACT</name>
<evidence type="ECO:0000256" key="7">
    <source>
        <dbReference type="ARBA" id="ARBA00023146"/>
    </source>
</evidence>
<comment type="catalytic activity">
    <reaction evidence="8 9">
        <text>tRNA(Leu) + L-leucine + ATP = L-leucyl-tRNA(Leu) + AMP + diphosphate</text>
        <dbReference type="Rhea" id="RHEA:11688"/>
        <dbReference type="Rhea" id="RHEA-COMP:9613"/>
        <dbReference type="Rhea" id="RHEA-COMP:9622"/>
        <dbReference type="ChEBI" id="CHEBI:30616"/>
        <dbReference type="ChEBI" id="CHEBI:33019"/>
        <dbReference type="ChEBI" id="CHEBI:57427"/>
        <dbReference type="ChEBI" id="CHEBI:78442"/>
        <dbReference type="ChEBI" id="CHEBI:78494"/>
        <dbReference type="ChEBI" id="CHEBI:456215"/>
        <dbReference type="EC" id="6.1.1.4"/>
    </reaction>
</comment>
<comment type="similarity">
    <text evidence="1 9 10">Belongs to the class-I aminoacyl-tRNA synthetase family.</text>
</comment>
<dbReference type="Pfam" id="PF08264">
    <property type="entry name" value="Anticodon_1"/>
    <property type="match status" value="1"/>
</dbReference>
<evidence type="ECO:0000256" key="1">
    <source>
        <dbReference type="ARBA" id="ARBA00005594"/>
    </source>
</evidence>
<dbReference type="STRING" id="1797529.A2570_00530"/>
<dbReference type="PROSITE" id="PS00178">
    <property type="entry name" value="AA_TRNA_LIGASE_I"/>
    <property type="match status" value="1"/>
</dbReference>
<feature type="domain" description="Aminoacyl-tRNA synthetase class Ia" evidence="11">
    <location>
        <begin position="588"/>
        <end position="649"/>
    </location>
</feature>
<dbReference type="PANTHER" id="PTHR43740:SF2">
    <property type="entry name" value="LEUCINE--TRNA LIGASE, MITOCHONDRIAL"/>
    <property type="match status" value="1"/>
</dbReference>
<evidence type="ECO:0000259" key="14">
    <source>
        <dbReference type="Pfam" id="PF13603"/>
    </source>
</evidence>
<dbReference type="InterPro" id="IPR025709">
    <property type="entry name" value="Leu_tRNA-synth_edit"/>
</dbReference>
<dbReference type="GO" id="GO:0005829">
    <property type="term" value="C:cytosol"/>
    <property type="evidence" value="ECO:0007669"/>
    <property type="project" value="TreeGrafter"/>
</dbReference>
<sequence length="870" mass="100813">MTYDHSKIEKKWQKIWQKNKFKSWQARNLSKKKKFYILDMFPYPSGDGLHVGHIEGYTATDIYSRYLRMNNYNVLHPMGFDAFGLPAENYAINNKVHPASVTEKNIKHFHEQMEMMGLSYDWSRDLETCDPEYYKWTQWIVLQMFHRGLAYQSTRPINWCPSCKTGLANEDLEDGKCERCKSDIIRQPMRQWFLKITDYADRLLEDLKDLDWPEGVKEMQKNWIGKSHGYEFDFSLAGREEKIGVFTTRLDTIFGATFLVLAPEYPLLENLALPEYRSRVLQYIAQSKNKTDLARETEKEKTGVFTGSYAINPANQKRIPIWVADYVMMGYGTGAVMGVSAHDERDFTFAKKFGLEIIEVISPDGKGHILDEAYTDIDSGTLINSGPFDRTPSIPAQEKIANFIGAKKTIHYKLEDWGFDRQRYWGEPMPLIFCENCKKSVENSKPNPRNSKQISDKKFKIKNREYSLGEIINPGWVGLKEKDLPLTLPKVKYYEPTGTGESPLANIESWVKTKCPKCGFLARRETNTMPQWAGSCWYYLAFALGDKQLKLKGKDVKKFWNQKILKYWKEVDFYVGGVEHATRHLIYARFWHKFLFDLGILSNKEPFAKLVNQGLILGPDGEKMSKSRGNVVNPDEIVEKYGADSVRMYEMFMGPLETAKPWDTNGIVGVYRFLNRVHFLGKEIFFQKKTELRHAKSARSKQDQKLVVDKETTVKIKRLLHQTIKKVGDDILSMQFNTAISAMMEFLNAFTEAKDKFSEKDRKESFLKLVFVLSPFAPHLSQEIWSWSNQGFVELQKWPKYNPATLKKQSSVYAIQVNGKVRDTLKIQASSSQDEVIKKAKVSAKVFKWLAGKKIKQIIFVKDRIINFVV</sequence>
<dbReference type="NCBIfam" id="TIGR00396">
    <property type="entry name" value="leuS_bact"/>
    <property type="match status" value="1"/>
</dbReference>
<keyword evidence="4 9" id="KW-0547">Nucleotide-binding</keyword>
<dbReference type="EMBL" id="MHHY01000003">
    <property type="protein sequence ID" value="OGY40964.1"/>
    <property type="molecule type" value="Genomic_DNA"/>
</dbReference>
<comment type="caution">
    <text evidence="9">Lacks conserved residue(s) required for the propagation of feature annotation.</text>
</comment>
<evidence type="ECO:0000256" key="5">
    <source>
        <dbReference type="ARBA" id="ARBA00022840"/>
    </source>
</evidence>
<dbReference type="HAMAP" id="MF_00049_B">
    <property type="entry name" value="Leu_tRNA_synth_B"/>
    <property type="match status" value="1"/>
</dbReference>
<dbReference type="Proteomes" id="UP000178570">
    <property type="component" value="Unassembled WGS sequence"/>
</dbReference>
<feature type="domain" description="Methionyl/Leucyl tRNA synthetase" evidence="13">
    <location>
        <begin position="40"/>
        <end position="183"/>
    </location>
</feature>
<gene>
    <name evidence="9" type="primary">leuS</name>
    <name evidence="15" type="ORF">A2570_00530</name>
</gene>
<evidence type="ECO:0000256" key="2">
    <source>
        <dbReference type="ARBA" id="ARBA00022490"/>
    </source>
</evidence>
<keyword evidence="5 9" id="KW-0067">ATP-binding</keyword>
<comment type="caution">
    <text evidence="15">The sequence shown here is derived from an EMBL/GenBank/DDBJ whole genome shotgun (WGS) entry which is preliminary data.</text>
</comment>
<dbReference type="FunFam" id="3.40.50.620:FF:000077">
    <property type="entry name" value="Leucine--tRNA ligase"/>
    <property type="match status" value="1"/>
</dbReference>
<reference evidence="15 16" key="1">
    <citation type="journal article" date="2016" name="Nat. Commun.">
        <title>Thousands of microbial genomes shed light on interconnected biogeochemical processes in an aquifer system.</title>
        <authorList>
            <person name="Anantharaman K."/>
            <person name="Brown C.T."/>
            <person name="Hug L.A."/>
            <person name="Sharon I."/>
            <person name="Castelle C.J."/>
            <person name="Probst A.J."/>
            <person name="Thomas B.C."/>
            <person name="Singh A."/>
            <person name="Wilkins M.J."/>
            <person name="Karaoz U."/>
            <person name="Brodie E.L."/>
            <person name="Williams K.H."/>
            <person name="Hubbard S.S."/>
            <person name="Banfield J.F."/>
        </authorList>
    </citation>
    <scope>NUCLEOTIDE SEQUENCE [LARGE SCALE GENOMIC DNA]</scope>
</reference>
<protein>
    <recommendedName>
        <fullName evidence="9">Leucine--tRNA ligase</fullName>
        <ecNumber evidence="9">6.1.1.4</ecNumber>
    </recommendedName>
    <alternativeName>
        <fullName evidence="9">Leucyl-tRNA synthetase</fullName>
        <shortName evidence="9">LeuRS</shortName>
    </alternativeName>
</protein>
<feature type="domain" description="Methionyl/Valyl/Leucyl/Isoleucyl-tRNA synthetase anticodon-binding" evidence="12">
    <location>
        <begin position="718"/>
        <end position="834"/>
    </location>
</feature>
<evidence type="ECO:0000313" key="15">
    <source>
        <dbReference type="EMBL" id="OGY40964.1"/>
    </source>
</evidence>
<evidence type="ECO:0000256" key="4">
    <source>
        <dbReference type="ARBA" id="ARBA00022741"/>
    </source>
</evidence>
<dbReference type="SUPFAM" id="SSF50677">
    <property type="entry name" value="ValRS/IleRS/LeuRS editing domain"/>
    <property type="match status" value="1"/>
</dbReference>
<dbReference type="InterPro" id="IPR009080">
    <property type="entry name" value="tRNAsynth_Ia_anticodon-bd"/>
</dbReference>
<keyword evidence="6 9" id="KW-0648">Protein biosynthesis</keyword>
<feature type="domain" description="Leucyl-tRNA synthetase editing" evidence="14">
    <location>
        <begin position="221"/>
        <end position="403"/>
    </location>
</feature>
<dbReference type="EC" id="6.1.1.4" evidence="9"/>
<dbReference type="InterPro" id="IPR001412">
    <property type="entry name" value="aa-tRNA-synth_I_CS"/>
</dbReference>
<dbReference type="InterPro" id="IPR014729">
    <property type="entry name" value="Rossmann-like_a/b/a_fold"/>
</dbReference>
<evidence type="ECO:0000256" key="6">
    <source>
        <dbReference type="ARBA" id="ARBA00022917"/>
    </source>
</evidence>
<keyword evidence="2 9" id="KW-0963">Cytoplasm</keyword>
<dbReference type="CDD" id="cd07958">
    <property type="entry name" value="Anticodon_Ia_Leu_BEm"/>
    <property type="match status" value="1"/>
</dbReference>
<evidence type="ECO:0000259" key="13">
    <source>
        <dbReference type="Pfam" id="PF09334"/>
    </source>
</evidence>
<dbReference type="PANTHER" id="PTHR43740">
    <property type="entry name" value="LEUCYL-TRNA SYNTHETASE"/>
    <property type="match status" value="1"/>
</dbReference>
<dbReference type="GO" id="GO:0006429">
    <property type="term" value="P:leucyl-tRNA aminoacylation"/>
    <property type="evidence" value="ECO:0007669"/>
    <property type="project" value="UniProtKB-UniRule"/>
</dbReference>
<evidence type="ECO:0000259" key="12">
    <source>
        <dbReference type="Pfam" id="PF08264"/>
    </source>
</evidence>
<dbReference type="AlphaFoldDB" id="A0A1G1XM25"/>
<evidence type="ECO:0000256" key="10">
    <source>
        <dbReference type="RuleBase" id="RU363035"/>
    </source>
</evidence>
<evidence type="ECO:0000256" key="9">
    <source>
        <dbReference type="HAMAP-Rule" id="MF_00049"/>
    </source>
</evidence>
<dbReference type="Gene3D" id="3.90.740.10">
    <property type="entry name" value="Valyl/Leucyl/Isoleucyl-tRNA synthetase, editing domain"/>
    <property type="match status" value="1"/>
</dbReference>
<evidence type="ECO:0000313" key="16">
    <source>
        <dbReference type="Proteomes" id="UP000178570"/>
    </source>
</evidence>
<dbReference type="InterPro" id="IPR002300">
    <property type="entry name" value="aa-tRNA-synth_Ia"/>
</dbReference>
<dbReference type="Pfam" id="PF09334">
    <property type="entry name" value="tRNA-synt_1g"/>
    <property type="match status" value="1"/>
</dbReference>
<dbReference type="CDD" id="cd00812">
    <property type="entry name" value="LeuRS_core"/>
    <property type="match status" value="1"/>
</dbReference>
<keyword evidence="7 9" id="KW-0030">Aminoacyl-tRNA synthetase</keyword>
<dbReference type="GO" id="GO:0002161">
    <property type="term" value="F:aminoacyl-tRNA deacylase activity"/>
    <property type="evidence" value="ECO:0007669"/>
    <property type="project" value="InterPro"/>
</dbReference>
<dbReference type="Pfam" id="PF13603">
    <property type="entry name" value="tRNA-synt_1_2"/>
    <property type="match status" value="1"/>
</dbReference>
<feature type="short sequence motif" description="'KMSKS' region" evidence="9">
    <location>
        <begin position="623"/>
        <end position="627"/>
    </location>
</feature>
<dbReference type="SUPFAM" id="SSF47323">
    <property type="entry name" value="Anticodon-binding domain of a subclass of class I aminoacyl-tRNA synthetases"/>
    <property type="match status" value="1"/>
</dbReference>
<evidence type="ECO:0000259" key="11">
    <source>
        <dbReference type="Pfam" id="PF00133"/>
    </source>
</evidence>
<evidence type="ECO:0000256" key="8">
    <source>
        <dbReference type="ARBA" id="ARBA00047469"/>
    </source>
</evidence>
<proteinExistence type="inferred from homology"/>